<dbReference type="GeneTree" id="ENSGT00470000042444"/>
<name>A0A3B3SE10_9TELE</name>
<dbReference type="STRING" id="1676925.ENSPKIP00000028999"/>
<dbReference type="Proteomes" id="UP000261540">
    <property type="component" value="Unplaced"/>
</dbReference>
<feature type="compositionally biased region" description="Basic and acidic residues" evidence="3">
    <location>
        <begin position="161"/>
        <end position="177"/>
    </location>
</feature>
<dbReference type="GO" id="GO:0008270">
    <property type="term" value="F:zinc ion binding"/>
    <property type="evidence" value="ECO:0007669"/>
    <property type="project" value="UniProtKB-KW"/>
</dbReference>
<dbReference type="Gene3D" id="3.30.50.10">
    <property type="entry name" value="Erythroid Transcription Factor GATA-1, subunit A"/>
    <property type="match status" value="1"/>
</dbReference>
<feature type="domain" description="GATA-type" evidence="4">
    <location>
        <begin position="414"/>
        <end position="449"/>
    </location>
</feature>
<evidence type="ECO:0000313" key="6">
    <source>
        <dbReference type="Proteomes" id="UP000261540"/>
    </source>
</evidence>
<evidence type="ECO:0000259" key="4">
    <source>
        <dbReference type="PROSITE" id="PS50114"/>
    </source>
</evidence>
<dbReference type="PANTHER" id="PTHR47341">
    <property type="entry name" value="GATA-TYPE ZINC FINGER PROTEIN 1"/>
    <property type="match status" value="1"/>
</dbReference>
<feature type="compositionally biased region" description="Basic residues" evidence="3">
    <location>
        <begin position="332"/>
        <end position="341"/>
    </location>
</feature>
<accession>A0A3B3SE10</accession>
<feature type="compositionally biased region" description="Polar residues" evidence="3">
    <location>
        <begin position="1"/>
        <end position="13"/>
    </location>
</feature>
<dbReference type="GO" id="GO:0005634">
    <property type="term" value="C:nucleus"/>
    <property type="evidence" value="ECO:0007669"/>
    <property type="project" value="TreeGrafter"/>
</dbReference>
<reference evidence="5" key="2">
    <citation type="submission" date="2025-09" db="UniProtKB">
        <authorList>
            <consortium name="Ensembl"/>
        </authorList>
    </citation>
    <scope>IDENTIFICATION</scope>
</reference>
<evidence type="ECO:0000313" key="5">
    <source>
        <dbReference type="Ensembl" id="ENSPKIP00000028999.1"/>
    </source>
</evidence>
<keyword evidence="2" id="KW-0479">Metal-binding</keyword>
<dbReference type="CDD" id="cd00202">
    <property type="entry name" value="ZnF_GATA"/>
    <property type="match status" value="1"/>
</dbReference>
<dbReference type="GO" id="GO:0043565">
    <property type="term" value="F:sequence-specific DNA binding"/>
    <property type="evidence" value="ECO:0007669"/>
    <property type="project" value="InterPro"/>
</dbReference>
<dbReference type="AlphaFoldDB" id="A0A3B3SE10"/>
<organism evidence="5 6">
    <name type="scientific">Paramormyrops kingsleyae</name>
    <dbReference type="NCBI Taxonomy" id="1676925"/>
    <lineage>
        <taxon>Eukaryota</taxon>
        <taxon>Metazoa</taxon>
        <taxon>Chordata</taxon>
        <taxon>Craniata</taxon>
        <taxon>Vertebrata</taxon>
        <taxon>Euteleostomi</taxon>
        <taxon>Actinopterygii</taxon>
        <taxon>Neopterygii</taxon>
        <taxon>Teleostei</taxon>
        <taxon>Osteoglossocephala</taxon>
        <taxon>Osteoglossomorpha</taxon>
        <taxon>Osteoglossiformes</taxon>
        <taxon>Mormyridae</taxon>
        <taxon>Paramormyrops</taxon>
    </lineage>
</organism>
<feature type="region of interest" description="Disordered" evidence="3">
    <location>
        <begin position="133"/>
        <end position="184"/>
    </location>
</feature>
<keyword evidence="6" id="KW-1185">Reference proteome</keyword>
<dbReference type="InterPro" id="IPR000679">
    <property type="entry name" value="Znf_GATA"/>
</dbReference>
<dbReference type="RefSeq" id="XP_023647503.1">
    <property type="nucleotide sequence ID" value="XM_023791735.2"/>
</dbReference>
<dbReference type="GO" id="GO:0048599">
    <property type="term" value="P:oocyte development"/>
    <property type="evidence" value="ECO:0007669"/>
    <property type="project" value="TreeGrafter"/>
</dbReference>
<dbReference type="PRINTS" id="PR00619">
    <property type="entry name" value="GATAZNFINGER"/>
</dbReference>
<proteinExistence type="predicted"/>
<reference evidence="5" key="1">
    <citation type="submission" date="2025-08" db="UniProtKB">
        <authorList>
            <consortium name="Ensembl"/>
        </authorList>
    </citation>
    <scope>IDENTIFICATION</scope>
</reference>
<dbReference type="Ensembl" id="ENSPKIT00000009790.1">
    <property type="protein sequence ID" value="ENSPKIP00000028999.1"/>
    <property type="gene ID" value="ENSPKIG00000010420.1"/>
</dbReference>
<dbReference type="GeneID" id="111833452"/>
<feature type="region of interest" description="Disordered" evidence="3">
    <location>
        <begin position="1"/>
        <end position="23"/>
    </location>
</feature>
<dbReference type="CTD" id="100125288"/>
<dbReference type="InterPro" id="IPR053116">
    <property type="entry name" value="GATA-type_Znf_Regulator"/>
</dbReference>
<sequence>MSTGSDTPATLSEGTREDLDVQDDQVPQSTILYLLQEATKLAPPAKQDTLEWRLTNGTCSKEQSQQYPSSPVASAYCPPVPSVQPCKYVETTPKSQQKYSGSFSFIQSQQGSSPWEVMSLINLQCERLLHPVSEDGEEGRETPLLPTSGHKSSVGYLRGDTIPDRTRDQSEFQEVGKHAHSQSVRNKTVKSEPWCFRTMEEEVRPIGESSPDLSFYNERSSKVSHSSTLVQSSVFEGENEQCPIIYPEDTQEDGKTHFSTNDTESHINEQRPGSPSEELSRDFHTVNRKSAPVKDTSSSPGNAHRSNRDDATLRLVDPQVAKVAVGPSWRGRTPRKQRHPTRSADLCDPDFQGVSFRMRTEFSDNRDQCRLLITSKYSAEFWKSGRRGRGSRMRSLINSLKTSSSEEDIDPVSVSKNKTCASCNTKTTPLWRDAEDGTPLCNACGIRYKKYRVRCHQCWYIPRKEGNSNSRCSRCGDMLRLACSHRKNSKDLAMFTAT</sequence>
<protein>
    <submittedName>
        <fullName evidence="5">Zinc finger GATA like protein 1</fullName>
    </submittedName>
</protein>
<dbReference type="InterPro" id="IPR013088">
    <property type="entry name" value="Znf_NHR/GATA"/>
</dbReference>
<feature type="region of interest" description="Disordered" evidence="3">
    <location>
        <begin position="240"/>
        <end position="346"/>
    </location>
</feature>
<dbReference type="GO" id="GO:0007283">
    <property type="term" value="P:spermatogenesis"/>
    <property type="evidence" value="ECO:0007669"/>
    <property type="project" value="TreeGrafter"/>
</dbReference>
<keyword evidence="2" id="KW-0863">Zinc-finger</keyword>
<evidence type="ECO:0000256" key="2">
    <source>
        <dbReference type="PROSITE-ProRule" id="PRU00094"/>
    </source>
</evidence>
<dbReference type="PANTHER" id="PTHR47341:SF1">
    <property type="entry name" value="GATA-TYPE ZINC FINGER PROTEIN 1"/>
    <property type="match status" value="1"/>
</dbReference>
<evidence type="ECO:0000256" key="1">
    <source>
        <dbReference type="ARBA" id="ARBA00023242"/>
    </source>
</evidence>
<dbReference type="SMART" id="SM00401">
    <property type="entry name" value="ZnF_GATA"/>
    <property type="match status" value="1"/>
</dbReference>
<keyword evidence="2" id="KW-0862">Zinc</keyword>
<dbReference type="PROSITE" id="PS50114">
    <property type="entry name" value="GATA_ZN_FINGER_2"/>
    <property type="match status" value="1"/>
</dbReference>
<dbReference type="SUPFAM" id="SSF57716">
    <property type="entry name" value="Glucocorticoid receptor-like (DNA-binding domain)"/>
    <property type="match status" value="1"/>
</dbReference>
<keyword evidence="1" id="KW-0539">Nucleus</keyword>
<dbReference type="Pfam" id="PF00320">
    <property type="entry name" value="GATA"/>
    <property type="match status" value="1"/>
</dbReference>
<dbReference type="GO" id="GO:0006357">
    <property type="term" value="P:regulation of transcription by RNA polymerase II"/>
    <property type="evidence" value="ECO:0007669"/>
    <property type="project" value="TreeGrafter"/>
</dbReference>
<evidence type="ECO:0000256" key="3">
    <source>
        <dbReference type="SAM" id="MobiDB-lite"/>
    </source>
</evidence>